<gene>
    <name evidence="3" type="ORF">ELQ94_06765</name>
</gene>
<dbReference type="Proteomes" id="UP000274909">
    <property type="component" value="Unassembled WGS sequence"/>
</dbReference>
<evidence type="ECO:0000259" key="2">
    <source>
        <dbReference type="Pfam" id="PF02517"/>
    </source>
</evidence>
<keyword evidence="3" id="KW-0482">Metalloprotease</keyword>
<proteinExistence type="predicted"/>
<keyword evidence="1" id="KW-0472">Membrane</keyword>
<evidence type="ECO:0000313" key="3">
    <source>
        <dbReference type="EMBL" id="RUR01213.1"/>
    </source>
</evidence>
<dbReference type="OrthoDB" id="4232at2"/>
<dbReference type="GO" id="GO:0080120">
    <property type="term" value="P:CAAX-box protein maturation"/>
    <property type="evidence" value="ECO:0007669"/>
    <property type="project" value="UniProtKB-ARBA"/>
</dbReference>
<organism evidence="3 4">
    <name type="scientific">Labedella endophytica</name>
    <dbReference type="NCBI Taxonomy" id="1523160"/>
    <lineage>
        <taxon>Bacteria</taxon>
        <taxon>Bacillati</taxon>
        <taxon>Actinomycetota</taxon>
        <taxon>Actinomycetes</taxon>
        <taxon>Micrococcales</taxon>
        <taxon>Microbacteriaceae</taxon>
        <taxon>Labedella</taxon>
    </lineage>
</organism>
<dbReference type="RefSeq" id="WP_127048502.1">
    <property type="nucleotide sequence ID" value="NZ_RZGZ01000002.1"/>
</dbReference>
<dbReference type="GO" id="GO:0006508">
    <property type="term" value="P:proteolysis"/>
    <property type="evidence" value="ECO:0007669"/>
    <property type="project" value="UniProtKB-KW"/>
</dbReference>
<name>A0A433JSD3_9MICO</name>
<dbReference type="AlphaFoldDB" id="A0A433JSD3"/>
<dbReference type="GO" id="GO:0004175">
    <property type="term" value="F:endopeptidase activity"/>
    <property type="evidence" value="ECO:0007669"/>
    <property type="project" value="UniProtKB-ARBA"/>
</dbReference>
<comment type="caution">
    <text evidence="3">The sequence shown here is derived from an EMBL/GenBank/DDBJ whole genome shotgun (WGS) entry which is preliminary data.</text>
</comment>
<dbReference type="GO" id="GO:0008237">
    <property type="term" value="F:metallopeptidase activity"/>
    <property type="evidence" value="ECO:0007669"/>
    <property type="project" value="UniProtKB-KW"/>
</dbReference>
<sequence length="181" mass="19081">MAELILFLIPSAIYFLVQGRRMRLGRGLAADRLGATWGSRASYLWALVLLVPLGLLGYLAIILIPAEALSTPGVSVATVTSVAAALGVVLRALGEEIFFRGLLGGVFIRRLGFAWGNLLQSAVFLVPHAALLLIDVSLWPILPVQFAAAWLLGWLRNSSGSFVPGALVHAVANLGAGLIAS</sequence>
<dbReference type="InterPro" id="IPR003675">
    <property type="entry name" value="Rce1/LyrA-like_dom"/>
</dbReference>
<keyword evidence="3" id="KW-0378">Hydrolase</keyword>
<keyword evidence="4" id="KW-1185">Reference proteome</keyword>
<protein>
    <submittedName>
        <fullName evidence="3">CPBP family intramembrane metalloprotease</fullName>
    </submittedName>
</protein>
<keyword evidence="3" id="KW-0645">Protease</keyword>
<feature type="transmembrane region" description="Helical" evidence="1">
    <location>
        <begin position="43"/>
        <end position="66"/>
    </location>
</feature>
<accession>A0A433JSD3</accession>
<feature type="transmembrane region" description="Helical" evidence="1">
    <location>
        <begin position="97"/>
        <end position="115"/>
    </location>
</feature>
<dbReference type="Pfam" id="PF02517">
    <property type="entry name" value="Rce1-like"/>
    <property type="match status" value="1"/>
</dbReference>
<evidence type="ECO:0000256" key="1">
    <source>
        <dbReference type="SAM" id="Phobius"/>
    </source>
</evidence>
<feature type="transmembrane region" description="Helical" evidence="1">
    <location>
        <begin position="122"/>
        <end position="142"/>
    </location>
</feature>
<dbReference type="EMBL" id="RZGZ01000002">
    <property type="protein sequence ID" value="RUR01213.1"/>
    <property type="molecule type" value="Genomic_DNA"/>
</dbReference>
<feature type="domain" description="CAAX prenyl protease 2/Lysostaphin resistance protein A-like" evidence="2">
    <location>
        <begin position="82"/>
        <end position="174"/>
    </location>
</feature>
<feature type="transmembrane region" description="Helical" evidence="1">
    <location>
        <begin position="73"/>
        <end position="91"/>
    </location>
</feature>
<keyword evidence="1" id="KW-1133">Transmembrane helix</keyword>
<keyword evidence="1" id="KW-0812">Transmembrane</keyword>
<reference evidence="3 4" key="1">
    <citation type="submission" date="2018-12" db="EMBL/GenBank/DDBJ databases">
        <authorList>
            <person name="Li F."/>
        </authorList>
    </citation>
    <scope>NUCLEOTIDE SEQUENCE [LARGE SCALE GENOMIC DNA]</scope>
    <source>
        <strain evidence="3 4">EGI 6500705</strain>
    </source>
</reference>
<evidence type="ECO:0000313" key="4">
    <source>
        <dbReference type="Proteomes" id="UP000274909"/>
    </source>
</evidence>
<feature type="transmembrane region" description="Helical" evidence="1">
    <location>
        <begin position="162"/>
        <end position="180"/>
    </location>
</feature>